<protein>
    <submittedName>
        <fullName evidence="5">Putative aar2 protein</fullName>
    </submittedName>
</protein>
<dbReference type="InterPro" id="IPR007946">
    <property type="entry name" value="AAR2"/>
</dbReference>
<evidence type="ECO:0000259" key="3">
    <source>
        <dbReference type="Pfam" id="PF05282"/>
    </source>
</evidence>
<organism evidence="5 6">
    <name type="scientific">Uncinula necator</name>
    <name type="common">Grape powdery mildew</name>
    <dbReference type="NCBI Taxonomy" id="52586"/>
    <lineage>
        <taxon>Eukaryota</taxon>
        <taxon>Fungi</taxon>
        <taxon>Dikarya</taxon>
        <taxon>Ascomycota</taxon>
        <taxon>Pezizomycotina</taxon>
        <taxon>Leotiomycetes</taxon>
        <taxon>Erysiphales</taxon>
        <taxon>Erysiphaceae</taxon>
        <taxon>Erysiphe</taxon>
    </lineage>
</organism>
<feature type="compositionally biased region" description="Basic residues" evidence="2">
    <location>
        <begin position="539"/>
        <end position="548"/>
    </location>
</feature>
<comment type="caution">
    <text evidence="5">The sequence shown here is derived from an EMBL/GenBank/DDBJ whole genome shotgun (WGS) entry which is preliminary data.</text>
</comment>
<feature type="region of interest" description="Disordered" evidence="2">
    <location>
        <begin position="53"/>
        <end position="87"/>
    </location>
</feature>
<name>A0A0B1P2B5_UNCNE</name>
<dbReference type="Pfam" id="PF05282">
    <property type="entry name" value="AAR2"/>
    <property type="match status" value="1"/>
</dbReference>
<dbReference type="CDD" id="cd13777">
    <property type="entry name" value="Aar2_N"/>
    <property type="match status" value="1"/>
</dbReference>
<dbReference type="STRING" id="52586.A0A0B1P2B5"/>
<dbReference type="AlphaFoldDB" id="A0A0B1P2B5"/>
<dbReference type="HOGENOM" id="CLU_024943_0_0_1"/>
<dbReference type="PANTHER" id="PTHR12689">
    <property type="entry name" value="A1 CISTRON SPLICING FACTOR AAR2-RELATED"/>
    <property type="match status" value="1"/>
</dbReference>
<dbReference type="InterPro" id="IPR033647">
    <property type="entry name" value="Aar2_N"/>
</dbReference>
<dbReference type="OrthoDB" id="201752at2759"/>
<evidence type="ECO:0000313" key="6">
    <source>
        <dbReference type="Proteomes" id="UP000030854"/>
    </source>
</evidence>
<dbReference type="InterPro" id="IPR038516">
    <property type="entry name" value="AAR2_N_sf"/>
</dbReference>
<evidence type="ECO:0000313" key="5">
    <source>
        <dbReference type="EMBL" id="KHJ31091.1"/>
    </source>
</evidence>
<keyword evidence="6" id="KW-1185">Reference proteome</keyword>
<dbReference type="Pfam" id="PF20981">
    <property type="entry name" value="AAR2_1st"/>
    <property type="match status" value="1"/>
</dbReference>
<dbReference type="Proteomes" id="UP000030854">
    <property type="component" value="Unassembled WGS sequence"/>
</dbReference>
<accession>A0A0B1P2B5</accession>
<dbReference type="CDD" id="cd13778">
    <property type="entry name" value="Aar2_C"/>
    <property type="match status" value="1"/>
</dbReference>
<reference evidence="5 6" key="1">
    <citation type="journal article" date="2014" name="BMC Genomics">
        <title>Adaptive genomic structural variation in the grape powdery mildew pathogen, Erysiphe necator.</title>
        <authorList>
            <person name="Jones L."/>
            <person name="Riaz S."/>
            <person name="Morales-Cruz A."/>
            <person name="Amrine K.C."/>
            <person name="McGuire B."/>
            <person name="Gubler W.D."/>
            <person name="Walker M.A."/>
            <person name="Cantu D."/>
        </authorList>
    </citation>
    <scope>NUCLEOTIDE SEQUENCE [LARGE SCALE GENOMIC DNA]</scope>
    <source>
        <strain evidence="6">c</strain>
    </source>
</reference>
<sequence>MSSRDNSRNSLSESADTNDVRWPLQSDIAFHATPISPRIISKSFLQKDYEGQVTPSTSLEETVNFKRKSSNDNASTPALNIPIQQLSSNTQNSELMTSFPYSDELKSSPAMNDIATKCSLGKSPSERSTRSVRSLHATGTYPIGSLRVHSPSPTRLSTTQNYEFLKRGDVIVIRGVDPNTIIGYDTVIFTVQEDKLFEGLRDIPIGVHLIWGSANKEAFRQGFWIISSNRARLEYGEVIVKRWDKNSKVLDEEVSAAEVRIQQQSIPEFLQDLISCSDSSSEQFSSSLVKRPTVWSDLTSSIRGSLITKITGNGWNDWLVSSTQKCKPSTNDGLHGNNACVLSKDQVLNFTFPHSDNRHYRHAVGREQISQAIDTSGHVQAITRVKCDSDDPDEIIGELQFSYLTGICLKNPACVEHWAYIVKMVFQAFLIAIDEPKFFSKFIKAVHTQLIYDEGIEGESILDHEETFRDDFKNILTVFKSRLTDLLLQRGTNLTPDQKNVGKAFEDLESWLCRWNWDLRGNTDFELKEPEVDVDKSHSSHSKSKKTSRNGLKLSVGWA</sequence>
<evidence type="ECO:0000259" key="4">
    <source>
        <dbReference type="Pfam" id="PF20981"/>
    </source>
</evidence>
<dbReference type="Gene3D" id="2.60.34.20">
    <property type="match status" value="1"/>
</dbReference>
<feature type="domain" description="AAR2 N-terminal" evidence="4">
    <location>
        <begin position="168"/>
        <end position="312"/>
    </location>
</feature>
<dbReference type="GO" id="GO:0000244">
    <property type="term" value="P:spliceosomal tri-snRNP complex assembly"/>
    <property type="evidence" value="ECO:0007669"/>
    <property type="project" value="TreeGrafter"/>
</dbReference>
<feature type="compositionally biased region" description="Polar residues" evidence="2">
    <location>
        <begin position="71"/>
        <end position="87"/>
    </location>
</feature>
<proteinExistence type="inferred from homology"/>
<feature type="region of interest" description="Disordered" evidence="2">
    <location>
        <begin position="530"/>
        <end position="559"/>
    </location>
</feature>
<dbReference type="InterPro" id="IPR038514">
    <property type="entry name" value="AAR2_C_sf"/>
</dbReference>
<feature type="domain" description="AAR2 C-terminal" evidence="3">
    <location>
        <begin position="357"/>
        <end position="519"/>
    </location>
</feature>
<dbReference type="Gene3D" id="1.25.40.550">
    <property type="entry name" value="Aar2, C-terminal domain-like"/>
    <property type="match status" value="1"/>
</dbReference>
<dbReference type="EMBL" id="JNVN01003259">
    <property type="protein sequence ID" value="KHJ31091.1"/>
    <property type="molecule type" value="Genomic_DNA"/>
</dbReference>
<dbReference type="InterPro" id="IPR033648">
    <property type="entry name" value="AAR2_C"/>
</dbReference>
<comment type="similarity">
    <text evidence="1">Belongs to the AAR2 family.</text>
</comment>
<evidence type="ECO:0000256" key="2">
    <source>
        <dbReference type="SAM" id="MobiDB-lite"/>
    </source>
</evidence>
<dbReference type="PANTHER" id="PTHR12689:SF4">
    <property type="entry name" value="PROTEIN AAR2 HOMOLOG"/>
    <property type="match status" value="1"/>
</dbReference>
<gene>
    <name evidence="5" type="ORF">EV44_g5100</name>
</gene>
<evidence type="ECO:0000256" key="1">
    <source>
        <dbReference type="ARBA" id="ARBA00006281"/>
    </source>
</evidence>